<protein>
    <submittedName>
        <fullName evidence="1">Transposase</fullName>
    </submittedName>
</protein>
<sequence>MFTVDGALNKQNHRVYAVSREEADNKGGLYGTSKFPLYVMVWIGLTEKGATEPFFVEKTINSLGVGRVKAHILYQNKGLNSIIYIIP</sequence>
<dbReference type="Proteomes" id="UP000276133">
    <property type="component" value="Unassembled WGS sequence"/>
</dbReference>
<dbReference type="AlphaFoldDB" id="A0A3M7T4T9"/>
<organism evidence="1 2">
    <name type="scientific">Brachionus plicatilis</name>
    <name type="common">Marine rotifer</name>
    <name type="synonym">Brachionus muelleri</name>
    <dbReference type="NCBI Taxonomy" id="10195"/>
    <lineage>
        <taxon>Eukaryota</taxon>
        <taxon>Metazoa</taxon>
        <taxon>Spiralia</taxon>
        <taxon>Gnathifera</taxon>
        <taxon>Rotifera</taxon>
        <taxon>Eurotatoria</taxon>
        <taxon>Monogononta</taxon>
        <taxon>Pseudotrocha</taxon>
        <taxon>Ploima</taxon>
        <taxon>Brachionidae</taxon>
        <taxon>Brachionus</taxon>
    </lineage>
</organism>
<keyword evidence="2" id="KW-1185">Reference proteome</keyword>
<comment type="caution">
    <text evidence="1">The sequence shown here is derived from an EMBL/GenBank/DDBJ whole genome shotgun (WGS) entry which is preliminary data.</text>
</comment>
<evidence type="ECO:0000313" key="2">
    <source>
        <dbReference type="Proteomes" id="UP000276133"/>
    </source>
</evidence>
<evidence type="ECO:0000313" key="1">
    <source>
        <dbReference type="EMBL" id="RNA43056.1"/>
    </source>
</evidence>
<dbReference type="OrthoDB" id="9981685at2759"/>
<reference evidence="1 2" key="1">
    <citation type="journal article" date="2018" name="Sci. Rep.">
        <title>Genomic signatures of local adaptation to the degree of environmental predictability in rotifers.</title>
        <authorList>
            <person name="Franch-Gras L."/>
            <person name="Hahn C."/>
            <person name="Garcia-Roger E.M."/>
            <person name="Carmona M.J."/>
            <person name="Serra M."/>
            <person name="Gomez A."/>
        </authorList>
    </citation>
    <scope>NUCLEOTIDE SEQUENCE [LARGE SCALE GENOMIC DNA]</scope>
    <source>
        <strain evidence="1">HYR1</strain>
    </source>
</reference>
<name>A0A3M7T4T9_BRAPC</name>
<accession>A0A3M7T4T9</accession>
<proteinExistence type="predicted"/>
<gene>
    <name evidence="1" type="ORF">BpHYR1_000914</name>
</gene>
<dbReference type="EMBL" id="REGN01000285">
    <property type="protein sequence ID" value="RNA43056.1"/>
    <property type="molecule type" value="Genomic_DNA"/>
</dbReference>